<evidence type="ECO:0000259" key="3">
    <source>
        <dbReference type="Pfam" id="PF02230"/>
    </source>
</evidence>
<dbReference type="GO" id="GO:0004622">
    <property type="term" value="F:phosphatidylcholine lysophospholipase activity"/>
    <property type="evidence" value="ECO:0007669"/>
    <property type="project" value="UniProtKB-EC"/>
</dbReference>
<keyword evidence="2 4" id="KW-0378">Hydrolase</keyword>
<sequence length="118" mass="13053">MRLRSPSPVLLPVALFSATIAATFISASLLHHRRRFTFPANSDPAMTRAFILWLHGLGDSGPPNEPIRTFFISPEFQNTKWSFPSASSSPVSCNYGAVMPSWFDIHEIPIGAVSFTFI</sequence>
<dbReference type="SUPFAM" id="SSF53474">
    <property type="entry name" value="alpha/beta-Hydrolases"/>
    <property type="match status" value="1"/>
</dbReference>
<dbReference type="InterPro" id="IPR029058">
    <property type="entry name" value="AB_hydrolase_fold"/>
</dbReference>
<dbReference type="InterPro" id="IPR050565">
    <property type="entry name" value="LYPA1-2/EST-like"/>
</dbReference>
<reference evidence="4 5" key="1">
    <citation type="journal article" date="2017" name="Nature">
        <title>The Apostasia genome and the evolution of orchids.</title>
        <authorList>
            <person name="Zhang G.Q."/>
            <person name="Liu K.W."/>
            <person name="Li Z."/>
            <person name="Lohaus R."/>
            <person name="Hsiao Y.Y."/>
            <person name="Niu S.C."/>
            <person name="Wang J.Y."/>
            <person name="Lin Y.C."/>
            <person name="Xu Q."/>
            <person name="Chen L.J."/>
            <person name="Yoshida K."/>
            <person name="Fujiwara S."/>
            <person name="Wang Z.W."/>
            <person name="Zhang Y.Q."/>
            <person name="Mitsuda N."/>
            <person name="Wang M."/>
            <person name="Liu G.H."/>
            <person name="Pecoraro L."/>
            <person name="Huang H.X."/>
            <person name="Xiao X.J."/>
            <person name="Lin M."/>
            <person name="Wu X.Y."/>
            <person name="Wu W.L."/>
            <person name="Chen Y.Y."/>
            <person name="Chang S.B."/>
            <person name="Sakamoto S."/>
            <person name="Ohme-Takagi M."/>
            <person name="Yagi M."/>
            <person name="Zeng S.J."/>
            <person name="Shen C.Y."/>
            <person name="Yeh C.M."/>
            <person name="Luo Y.B."/>
            <person name="Tsai W.C."/>
            <person name="Van de Peer Y."/>
            <person name="Liu Z.J."/>
        </authorList>
    </citation>
    <scope>NUCLEOTIDE SEQUENCE [LARGE SCALE GENOMIC DNA]</scope>
    <source>
        <strain evidence="5">cv. Shenzhen</strain>
        <tissue evidence="4">Stem</tissue>
    </source>
</reference>
<dbReference type="AlphaFoldDB" id="A0A2I0B712"/>
<comment type="similarity">
    <text evidence="1">Belongs to the AB hydrolase superfamily. AB hydrolase 2 family.</text>
</comment>
<proteinExistence type="inferred from homology"/>
<dbReference type="GO" id="GO:0008474">
    <property type="term" value="F:palmitoyl-(protein) hydrolase activity"/>
    <property type="evidence" value="ECO:0007669"/>
    <property type="project" value="TreeGrafter"/>
</dbReference>
<evidence type="ECO:0000256" key="2">
    <source>
        <dbReference type="ARBA" id="ARBA00022801"/>
    </source>
</evidence>
<keyword evidence="5" id="KW-1185">Reference proteome</keyword>
<dbReference type="GO" id="GO:0005737">
    <property type="term" value="C:cytoplasm"/>
    <property type="evidence" value="ECO:0007669"/>
    <property type="project" value="TreeGrafter"/>
</dbReference>
<dbReference type="OrthoDB" id="2418081at2759"/>
<organism evidence="4 5">
    <name type="scientific">Apostasia shenzhenica</name>
    <dbReference type="NCBI Taxonomy" id="1088818"/>
    <lineage>
        <taxon>Eukaryota</taxon>
        <taxon>Viridiplantae</taxon>
        <taxon>Streptophyta</taxon>
        <taxon>Embryophyta</taxon>
        <taxon>Tracheophyta</taxon>
        <taxon>Spermatophyta</taxon>
        <taxon>Magnoliopsida</taxon>
        <taxon>Liliopsida</taxon>
        <taxon>Asparagales</taxon>
        <taxon>Orchidaceae</taxon>
        <taxon>Apostasioideae</taxon>
        <taxon>Apostasia</taxon>
    </lineage>
</organism>
<feature type="domain" description="Phospholipase/carboxylesterase/thioesterase" evidence="3">
    <location>
        <begin position="48"/>
        <end position="108"/>
    </location>
</feature>
<accession>A0A2I0B712</accession>
<evidence type="ECO:0000313" key="4">
    <source>
        <dbReference type="EMBL" id="PKA63588.1"/>
    </source>
</evidence>
<dbReference type="InterPro" id="IPR003140">
    <property type="entry name" value="PLipase/COase/thioEstase"/>
</dbReference>
<protein>
    <submittedName>
        <fullName evidence="4">Lysophospholipase II</fullName>
        <ecNumber evidence="4">3.1.1.5</ecNumber>
    </submittedName>
</protein>
<dbReference type="PANTHER" id="PTHR10655">
    <property type="entry name" value="LYSOPHOSPHOLIPASE-RELATED"/>
    <property type="match status" value="1"/>
</dbReference>
<gene>
    <name evidence="4" type="ORF">AXF42_Ash005483</name>
</gene>
<dbReference type="Pfam" id="PF02230">
    <property type="entry name" value="Abhydrolase_2"/>
    <property type="match status" value="1"/>
</dbReference>
<dbReference type="Proteomes" id="UP000236161">
    <property type="component" value="Unassembled WGS sequence"/>
</dbReference>
<evidence type="ECO:0000256" key="1">
    <source>
        <dbReference type="ARBA" id="ARBA00006499"/>
    </source>
</evidence>
<dbReference type="STRING" id="1088818.A0A2I0B712"/>
<dbReference type="Gene3D" id="3.40.50.1820">
    <property type="entry name" value="alpha/beta hydrolase"/>
    <property type="match status" value="1"/>
</dbReference>
<dbReference type="EMBL" id="KZ451908">
    <property type="protein sequence ID" value="PKA63588.1"/>
    <property type="molecule type" value="Genomic_DNA"/>
</dbReference>
<name>A0A2I0B712_9ASPA</name>
<evidence type="ECO:0000313" key="5">
    <source>
        <dbReference type="Proteomes" id="UP000236161"/>
    </source>
</evidence>
<dbReference type="PANTHER" id="PTHR10655:SF17">
    <property type="entry name" value="LYSOPHOSPHOLIPASE-LIKE PROTEIN 1"/>
    <property type="match status" value="1"/>
</dbReference>
<dbReference type="EC" id="3.1.1.5" evidence="4"/>